<feature type="domain" description="JmjC" evidence="7">
    <location>
        <begin position="216"/>
        <end position="379"/>
    </location>
</feature>
<dbReference type="GO" id="GO:0016491">
    <property type="term" value="F:oxidoreductase activity"/>
    <property type="evidence" value="ECO:0007669"/>
    <property type="project" value="UniProtKB-KW"/>
</dbReference>
<accession>A0A8T0GZH2</accession>
<dbReference type="SUPFAM" id="SSF81383">
    <property type="entry name" value="F-box domain"/>
    <property type="match status" value="1"/>
</dbReference>
<dbReference type="PANTHER" id="PTHR12480">
    <property type="entry name" value="ARGININE DEMETHYLASE AND LYSYL-HYDROXYLASE JMJD"/>
    <property type="match status" value="1"/>
</dbReference>
<evidence type="ECO:0000256" key="1">
    <source>
        <dbReference type="ARBA" id="ARBA00004123"/>
    </source>
</evidence>
<dbReference type="InterPro" id="IPR011009">
    <property type="entry name" value="Kinase-like_dom_sf"/>
</dbReference>
<keyword evidence="5" id="KW-0408">Iron</keyword>
<evidence type="ECO:0000259" key="7">
    <source>
        <dbReference type="PROSITE" id="PS51184"/>
    </source>
</evidence>
<dbReference type="GO" id="GO:0005634">
    <property type="term" value="C:nucleus"/>
    <property type="evidence" value="ECO:0007669"/>
    <property type="project" value="UniProtKB-SubCell"/>
</dbReference>
<dbReference type="GO" id="GO:0046872">
    <property type="term" value="F:metal ion binding"/>
    <property type="evidence" value="ECO:0007669"/>
    <property type="project" value="UniProtKB-KW"/>
</dbReference>
<dbReference type="InterPro" id="IPR001810">
    <property type="entry name" value="F-box_dom"/>
</dbReference>
<evidence type="ECO:0000256" key="3">
    <source>
        <dbReference type="ARBA" id="ARBA00022723"/>
    </source>
</evidence>
<protein>
    <recommendedName>
        <fullName evidence="7">JmjC domain-containing protein</fullName>
    </recommendedName>
</protein>
<comment type="caution">
    <text evidence="8">The sequence shown here is derived from an EMBL/GenBank/DDBJ whole genome shotgun (WGS) entry which is preliminary data.</text>
</comment>
<keyword evidence="6" id="KW-0539">Nucleus</keyword>
<keyword evidence="4" id="KW-0560">Oxidoreductase</keyword>
<dbReference type="EMBL" id="CM026429">
    <property type="protein sequence ID" value="KAG0565056.1"/>
    <property type="molecule type" value="Genomic_DNA"/>
</dbReference>
<evidence type="ECO:0000256" key="2">
    <source>
        <dbReference type="ARBA" id="ARBA00006801"/>
    </source>
</evidence>
<evidence type="ECO:0000256" key="4">
    <source>
        <dbReference type="ARBA" id="ARBA00023002"/>
    </source>
</evidence>
<dbReference type="PROSITE" id="PS51184">
    <property type="entry name" value="JMJC"/>
    <property type="match status" value="1"/>
</dbReference>
<comment type="similarity">
    <text evidence="2">Belongs to the JARID1 histone demethylase family.</text>
</comment>
<dbReference type="Gene3D" id="2.60.120.650">
    <property type="entry name" value="Cupin"/>
    <property type="match status" value="1"/>
</dbReference>
<dbReference type="Proteomes" id="UP000822688">
    <property type="component" value="Chromosome 8"/>
</dbReference>
<evidence type="ECO:0000256" key="6">
    <source>
        <dbReference type="ARBA" id="ARBA00023242"/>
    </source>
</evidence>
<comment type="subcellular location">
    <subcellularLocation>
        <location evidence="1">Nucleus</location>
    </subcellularLocation>
</comment>
<keyword evidence="3" id="KW-0479">Metal-binding</keyword>
<evidence type="ECO:0000313" key="9">
    <source>
        <dbReference type="Proteomes" id="UP000822688"/>
    </source>
</evidence>
<dbReference type="SUPFAM" id="SSF51197">
    <property type="entry name" value="Clavaminate synthase-like"/>
    <property type="match status" value="1"/>
</dbReference>
<dbReference type="FunFam" id="2.60.120.650:FF:000045">
    <property type="entry name" value="F-box protein At1g78280"/>
    <property type="match status" value="1"/>
</dbReference>
<gene>
    <name evidence="8" type="ORF">KC19_8G160000</name>
</gene>
<sequence>MGQVRDRRPEALGAFRVLPDELVCSIIAALPPRTVGTLACVSSVFYILCNEEPLWMHLCLYQHHGGYLNFEGSWRQSALVKLGYVKKGTTVVKPPLRFDGFGSMFLYKRWYRCHIALEGFAADTGVIERRENLSPEEFRSKYDGKKPVLISDLTKDWPAQKAWNLPQLVDKYGDVGFKVSQAHGKKIKMKLKDYAAYMACQHDEEPLYIFDAKFGESAPEMLEEYSVPTLFSEDLLAVLDKPVRPAFRWLVAGPARSGASWHVDPALTSAWNTLLSGRKRWALYPPGRVPPGVIVHVDESDGSVNFDGPTSLQWWLEIYPTLREEDKPLECTQQPGETISVPSGWWHCVLNIDDSVAVTQNYVNSTNLELVCLDMAPGFYHRGIARAGHLAMQESQERTDKSNQELDAVSVAAQESSFLDVDNLATHTEKHSNHFISNTSKGGYLDRSELRDWLRRLWKLRPDLHTRLWKCACLALDAESWLQRVIAICKTHNLPVPVEEEQLPVGNGSNPVYLLGDFAIKLCVEEGGPWVAIDGLRSELQFYSLLNKTDSKLKDTIPSLVASGIVLPDDMDYKVQSWDGSGEFPVVYEGQSIGKKRQRDISEFDNSDCRTKLSEAEFARVSIDKNNFDKDPELPESNSCIGEEDGPMFWPYIVQKRCDGSNLEHAADDMTAEDYVALSIFLGQQVRLLHSLALPATLSRTTWTQKTTRLPGRGPTRGTETSVTVGHSIVSNGSAAEHCHELSVSNHRVYAVGSEINVQHGCVDSDTSKVKGVHADVPTEWHYFVGLMRQQRANVLDRFEDWESLPSKLMKQLETYLPEDPAVLVGLQKVHGTVSRSARPPVWLHMDIMTDNIQMAPYSGDNHVPGLVDLNQITCGNKKTGGLRAMQARYILDFGDVTHGDPLYEFLAMHVSVFKLDPLLLKIALVAYGLPLTIPNANSNRSSVELPGAPLDRDYTRPSYRAMCYCLLHEHDAMGAIFQERKDCRNADSLEELEQMLWGVLNEWNPEAPFELGQ</sequence>
<dbReference type="SUPFAM" id="SSF56112">
    <property type="entry name" value="Protein kinase-like (PK-like)"/>
    <property type="match status" value="1"/>
</dbReference>
<dbReference type="PANTHER" id="PTHR12480:SF35">
    <property type="entry name" value="TRANSCRIPTION FACTOR JUMONJI, JMJC DOMAIN-CONTAINING PROTEIN"/>
    <property type="match status" value="1"/>
</dbReference>
<dbReference type="SMART" id="SM00558">
    <property type="entry name" value="JmjC"/>
    <property type="match status" value="1"/>
</dbReference>
<dbReference type="InterPro" id="IPR003347">
    <property type="entry name" value="JmjC_dom"/>
</dbReference>
<dbReference type="GO" id="GO:0005737">
    <property type="term" value="C:cytoplasm"/>
    <property type="evidence" value="ECO:0007669"/>
    <property type="project" value="TreeGrafter"/>
</dbReference>
<organism evidence="8 9">
    <name type="scientific">Ceratodon purpureus</name>
    <name type="common">Fire moss</name>
    <name type="synonym">Dicranum purpureum</name>
    <dbReference type="NCBI Taxonomy" id="3225"/>
    <lineage>
        <taxon>Eukaryota</taxon>
        <taxon>Viridiplantae</taxon>
        <taxon>Streptophyta</taxon>
        <taxon>Embryophyta</taxon>
        <taxon>Bryophyta</taxon>
        <taxon>Bryophytina</taxon>
        <taxon>Bryopsida</taxon>
        <taxon>Dicranidae</taxon>
        <taxon>Pseudoditrichales</taxon>
        <taxon>Ditrichaceae</taxon>
        <taxon>Ceratodon</taxon>
    </lineage>
</organism>
<dbReference type="InterPro" id="IPR041667">
    <property type="entry name" value="Cupin_8"/>
</dbReference>
<dbReference type="Pfam" id="PF12937">
    <property type="entry name" value="F-box-like"/>
    <property type="match status" value="1"/>
</dbReference>
<dbReference type="InterPro" id="IPR050910">
    <property type="entry name" value="JMJD6_ArgDemeth/LysHydrox"/>
</dbReference>
<reference evidence="8" key="1">
    <citation type="submission" date="2020-06" db="EMBL/GenBank/DDBJ databases">
        <title>WGS assembly of Ceratodon purpureus strain R40.</title>
        <authorList>
            <person name="Carey S.B."/>
            <person name="Jenkins J."/>
            <person name="Shu S."/>
            <person name="Lovell J.T."/>
            <person name="Sreedasyam A."/>
            <person name="Maumus F."/>
            <person name="Tiley G.P."/>
            <person name="Fernandez-Pozo N."/>
            <person name="Barry K."/>
            <person name="Chen C."/>
            <person name="Wang M."/>
            <person name="Lipzen A."/>
            <person name="Daum C."/>
            <person name="Saski C.A."/>
            <person name="Payton A.C."/>
            <person name="Mcbreen J.C."/>
            <person name="Conrad R.E."/>
            <person name="Kollar L.M."/>
            <person name="Olsson S."/>
            <person name="Huttunen S."/>
            <person name="Landis J.B."/>
            <person name="Wickett N.J."/>
            <person name="Johnson M.G."/>
            <person name="Rensing S.A."/>
            <person name="Grimwood J."/>
            <person name="Schmutz J."/>
            <person name="Mcdaniel S.F."/>
        </authorList>
    </citation>
    <scope>NUCLEOTIDE SEQUENCE</scope>
    <source>
        <strain evidence="8">R40</strain>
    </source>
</reference>
<evidence type="ECO:0000256" key="5">
    <source>
        <dbReference type="ARBA" id="ARBA00023004"/>
    </source>
</evidence>
<proteinExistence type="inferred from homology"/>
<dbReference type="InterPro" id="IPR036047">
    <property type="entry name" value="F-box-like_dom_sf"/>
</dbReference>
<dbReference type="Gene3D" id="1.20.1280.50">
    <property type="match status" value="1"/>
</dbReference>
<evidence type="ECO:0000313" key="8">
    <source>
        <dbReference type="EMBL" id="KAG0565056.1"/>
    </source>
</evidence>
<name>A0A8T0GZH2_CERPU</name>
<dbReference type="AlphaFoldDB" id="A0A8T0GZH2"/>
<dbReference type="Pfam" id="PF13621">
    <property type="entry name" value="Cupin_8"/>
    <property type="match status" value="1"/>
</dbReference>
<keyword evidence="9" id="KW-1185">Reference proteome</keyword>